<evidence type="ECO:0000259" key="4">
    <source>
        <dbReference type="Pfam" id="PF17836"/>
    </source>
</evidence>
<dbReference type="Gene3D" id="3.40.50.20">
    <property type="match status" value="1"/>
</dbReference>
<protein>
    <submittedName>
        <fullName evidence="5">Acetyltransferase</fullName>
    </submittedName>
</protein>
<reference evidence="5 6" key="1">
    <citation type="journal article" date="2020" name="Nature">
        <title>Bacterial chemolithoautotrophy via manganese oxidation.</title>
        <authorList>
            <person name="Yu H."/>
            <person name="Leadbetter J.R."/>
        </authorList>
    </citation>
    <scope>NUCLEOTIDE SEQUENCE [LARGE SCALE GENOMIC DNA]</scope>
    <source>
        <strain evidence="5 6">RBP-1</strain>
    </source>
</reference>
<keyword evidence="5" id="KW-0808">Transferase</keyword>
<feature type="binding site" evidence="3">
    <location>
        <position position="64"/>
    </location>
    <ligand>
        <name>substrate</name>
    </ligand>
</feature>
<comment type="caution">
    <text evidence="5">The sequence shown here is derived from an EMBL/GenBank/DDBJ whole genome shotgun (WGS) entry which is preliminary data.</text>
</comment>
<feature type="active site" description="Proton acceptor" evidence="2">
    <location>
        <position position="129"/>
    </location>
</feature>
<dbReference type="InterPro" id="IPR041561">
    <property type="entry name" value="PglD_N"/>
</dbReference>
<evidence type="ECO:0000313" key="6">
    <source>
        <dbReference type="Proteomes" id="UP000521868"/>
    </source>
</evidence>
<dbReference type="AlphaFoldDB" id="A0A7X6DF98"/>
<name>A0A7X6DF98_9BURK</name>
<feature type="site" description="Increases basicity of active site His" evidence="2">
    <location>
        <position position="130"/>
    </location>
</feature>
<evidence type="ECO:0000256" key="1">
    <source>
        <dbReference type="ARBA" id="ARBA00007274"/>
    </source>
</evidence>
<dbReference type="InterPro" id="IPR050179">
    <property type="entry name" value="Trans_hexapeptide_repeat"/>
</dbReference>
<feature type="domain" description="PglD N-terminal" evidence="4">
    <location>
        <begin position="2"/>
        <end position="71"/>
    </location>
</feature>
<sequence>MLIFGAGGHGRVVADAALGAGAWSRVIATDRDPQRCRGELLPGVALLPVAAAMAEADAVHIAIGDAASRRKETVALAGKPLATLVHSRASVSTHASIEAGCFIAAQSVVATGARLGRCVIVNHGAVVDHDVQVGDFCHIAPLAALGGGVHVGANVLVGSGASVLPNTRVANDITIGAGAAVCDELAEPGRYAGVPARRLG</sequence>
<evidence type="ECO:0000256" key="2">
    <source>
        <dbReference type="PIRSR" id="PIRSR620019-1"/>
    </source>
</evidence>
<dbReference type="EMBL" id="VTOX01000002">
    <property type="protein sequence ID" value="NKE66095.1"/>
    <property type="molecule type" value="Genomic_DNA"/>
</dbReference>
<keyword evidence="6" id="KW-1185">Reference proteome</keyword>
<dbReference type="InterPro" id="IPR011004">
    <property type="entry name" value="Trimer_LpxA-like_sf"/>
</dbReference>
<organism evidence="5 6">
    <name type="scientific">Ramlibacter lithotrophicus</name>
    <dbReference type="NCBI Taxonomy" id="2606681"/>
    <lineage>
        <taxon>Bacteria</taxon>
        <taxon>Pseudomonadati</taxon>
        <taxon>Pseudomonadota</taxon>
        <taxon>Betaproteobacteria</taxon>
        <taxon>Burkholderiales</taxon>
        <taxon>Comamonadaceae</taxon>
        <taxon>Ramlibacter</taxon>
    </lineage>
</organism>
<dbReference type="PANTHER" id="PTHR43300:SF7">
    <property type="entry name" value="UDP-N-ACETYLBACILLOSAMINE N-ACETYLTRANSFERASE"/>
    <property type="match status" value="1"/>
</dbReference>
<proteinExistence type="inferred from homology"/>
<accession>A0A7X6DF98</accession>
<dbReference type="GO" id="GO:0016740">
    <property type="term" value="F:transferase activity"/>
    <property type="evidence" value="ECO:0007669"/>
    <property type="project" value="UniProtKB-KW"/>
</dbReference>
<comment type="similarity">
    <text evidence="1">Belongs to the transferase hexapeptide repeat family.</text>
</comment>
<dbReference type="PANTHER" id="PTHR43300">
    <property type="entry name" value="ACETYLTRANSFERASE"/>
    <property type="match status" value="1"/>
</dbReference>
<dbReference type="NCBIfam" id="TIGR03570">
    <property type="entry name" value="NeuD_NnaD"/>
    <property type="match status" value="1"/>
</dbReference>
<feature type="binding site" evidence="3">
    <location>
        <position position="138"/>
    </location>
    <ligand>
        <name>acetyl-CoA</name>
        <dbReference type="ChEBI" id="CHEBI:57288"/>
    </ligand>
</feature>
<dbReference type="Proteomes" id="UP000521868">
    <property type="component" value="Unassembled WGS sequence"/>
</dbReference>
<dbReference type="InterPro" id="IPR020019">
    <property type="entry name" value="AcTrfase_PglD-like"/>
</dbReference>
<gene>
    <name evidence="5" type="ORF">RAMLITH_09705</name>
</gene>
<evidence type="ECO:0000256" key="3">
    <source>
        <dbReference type="PIRSR" id="PIRSR620019-2"/>
    </source>
</evidence>
<dbReference type="Gene3D" id="2.160.10.10">
    <property type="entry name" value="Hexapeptide repeat proteins"/>
    <property type="match status" value="1"/>
</dbReference>
<dbReference type="CDD" id="cd03360">
    <property type="entry name" value="LbH_AT_putative"/>
    <property type="match status" value="1"/>
</dbReference>
<dbReference type="SUPFAM" id="SSF51161">
    <property type="entry name" value="Trimeric LpxA-like enzymes"/>
    <property type="match status" value="1"/>
</dbReference>
<evidence type="ECO:0000313" key="5">
    <source>
        <dbReference type="EMBL" id="NKE66095.1"/>
    </source>
</evidence>
<dbReference type="Pfam" id="PF17836">
    <property type="entry name" value="PglD_N"/>
    <property type="match status" value="1"/>
</dbReference>